<reference evidence="1" key="1">
    <citation type="journal article" date="2019" name="PLoS Pathog.">
        <title>Re-assessing the diversity of negative strand RNA viruses in insects.</title>
        <authorList>
            <person name="Kafer S."/>
            <person name="Paraskevopoulou S."/>
            <person name="Zirkel F."/>
            <person name="Wieseke N."/>
            <person name="Donath A."/>
            <person name="Petersen M."/>
            <person name="Jones T.C."/>
            <person name="Liu S."/>
            <person name="Zhou X."/>
            <person name="Middendorf M."/>
            <person name="Junglen S."/>
            <person name="Misof B."/>
            <person name="Drosten C."/>
        </authorList>
    </citation>
    <scope>NUCLEOTIDE SEQUENCE</scope>
    <source>
        <strain evidence="1">OKIAV246</strain>
    </source>
</reference>
<organism evidence="1">
    <name type="scientific">Lepidopteran phasma-related virus OKIAV246</name>
    <dbReference type="NCBI Taxonomy" id="2746306"/>
    <lineage>
        <taxon>Viruses</taxon>
        <taxon>Riboviria</taxon>
        <taxon>Orthornavirae</taxon>
        <taxon>Negarnaviricota</taxon>
        <taxon>Polyploviricotina</taxon>
        <taxon>Bunyaviricetes</taxon>
        <taxon>Elliovirales</taxon>
        <taxon>Phasmaviridae</taxon>
    </lineage>
</organism>
<sequence length="109" mass="12465">MLHKLTIQRVSADNNLSFYIELKSVRKIIASQQFSTLQLVEGSNSLLLFKNTISEFCVYYTFSNSSLTAKETIVENKFVLISELSVFINNLISLVDKNILLEKVANWSR</sequence>
<accession>A0A7D7IUM9</accession>
<reference evidence="1" key="2">
    <citation type="submission" date="2020-03" db="EMBL/GenBank/DDBJ databases">
        <authorList>
            <person name="Kafer S."/>
            <person name="Paraskevopoulou S."/>
            <person name="Zirkel F."/>
            <person name="Wieseke N."/>
            <person name="Donath A."/>
            <person name="Petersen M."/>
            <person name="Jones T.C."/>
            <person name="Liu S."/>
            <person name="Zhou X."/>
            <person name="Middendorf M."/>
            <person name="Junglen S."/>
            <person name="Misof B."/>
            <person name="Drosten C."/>
        </authorList>
    </citation>
    <scope>NUCLEOTIDE SEQUENCE</scope>
    <source>
        <strain evidence="1">OKIAV246</strain>
    </source>
</reference>
<proteinExistence type="predicted"/>
<name>A0A7D7IUM9_9VIRU</name>
<protein>
    <submittedName>
        <fullName evidence="1">Uncharacterized protein</fullName>
    </submittedName>
</protein>
<dbReference type="EMBL" id="MT153525">
    <property type="protein sequence ID" value="QMP82324.1"/>
    <property type="molecule type" value="Viral_cRNA"/>
</dbReference>
<evidence type="ECO:0000313" key="1">
    <source>
        <dbReference type="EMBL" id="QMP82324.1"/>
    </source>
</evidence>